<evidence type="ECO:0000256" key="1">
    <source>
        <dbReference type="ARBA" id="ARBA00005189"/>
    </source>
</evidence>
<evidence type="ECO:0000256" key="8">
    <source>
        <dbReference type="ARBA" id="ARBA00023264"/>
    </source>
</evidence>
<evidence type="ECO:0000256" key="2">
    <source>
        <dbReference type="ARBA" id="ARBA00010101"/>
    </source>
</evidence>
<evidence type="ECO:0000313" key="14">
    <source>
        <dbReference type="Proteomes" id="UP001642484"/>
    </source>
</evidence>
<evidence type="ECO:0000256" key="3">
    <source>
        <dbReference type="ARBA" id="ARBA00022516"/>
    </source>
</evidence>
<evidence type="ECO:0000313" key="13">
    <source>
        <dbReference type="EMBL" id="CAK9024089.1"/>
    </source>
</evidence>
<evidence type="ECO:0000256" key="7">
    <source>
        <dbReference type="ARBA" id="ARBA00023209"/>
    </source>
</evidence>
<dbReference type="PANTHER" id="PTHR45780:SF2">
    <property type="entry name" value="ETHANOLAMINE-PHOSPHATE CYTIDYLYLTRANSFERASE"/>
    <property type="match status" value="1"/>
</dbReference>
<organism evidence="13 14">
    <name type="scientific">Durusdinium trenchii</name>
    <dbReference type="NCBI Taxonomy" id="1381693"/>
    <lineage>
        <taxon>Eukaryota</taxon>
        <taxon>Sar</taxon>
        <taxon>Alveolata</taxon>
        <taxon>Dinophyceae</taxon>
        <taxon>Suessiales</taxon>
        <taxon>Symbiodiniaceae</taxon>
        <taxon>Durusdinium</taxon>
    </lineage>
</organism>
<keyword evidence="5" id="KW-0548">Nucleotidyltransferase</keyword>
<dbReference type="InterPro" id="IPR004821">
    <property type="entry name" value="Cyt_trans-like"/>
</dbReference>
<comment type="similarity">
    <text evidence="2">Belongs to the cytidylyltransferase family.</text>
</comment>
<proteinExistence type="inferred from homology"/>
<name>A0ABP0KBA3_9DINO</name>
<comment type="caution">
    <text evidence="13">The sequence shown here is derived from an EMBL/GenBank/DDBJ whole genome shotgun (WGS) entry which is preliminary data.</text>
</comment>
<dbReference type="Gene3D" id="3.40.50.620">
    <property type="entry name" value="HUPs"/>
    <property type="match status" value="2"/>
</dbReference>
<evidence type="ECO:0000256" key="6">
    <source>
        <dbReference type="ARBA" id="ARBA00023098"/>
    </source>
</evidence>
<keyword evidence="14" id="KW-1185">Reference proteome</keyword>
<keyword evidence="8" id="KW-1208">Phospholipid metabolism</keyword>
<keyword evidence="3" id="KW-0444">Lipid biosynthesis</keyword>
<dbReference type="PANTHER" id="PTHR45780">
    <property type="entry name" value="ETHANOLAMINE-PHOSPHATE CYTIDYLYLTRANSFERASE"/>
    <property type="match status" value="1"/>
</dbReference>
<evidence type="ECO:0000256" key="11">
    <source>
        <dbReference type="ARBA" id="ARBA00031473"/>
    </source>
</evidence>
<reference evidence="13 14" key="1">
    <citation type="submission" date="2024-02" db="EMBL/GenBank/DDBJ databases">
        <authorList>
            <person name="Chen Y."/>
            <person name="Shah S."/>
            <person name="Dougan E. K."/>
            <person name="Thang M."/>
            <person name="Chan C."/>
        </authorList>
    </citation>
    <scope>NUCLEOTIDE SEQUENCE [LARGE SCALE GENOMIC DNA]</scope>
</reference>
<feature type="domain" description="Cytidyltransferase-like" evidence="12">
    <location>
        <begin position="222"/>
        <end position="313"/>
    </location>
</feature>
<comment type="pathway">
    <text evidence="1">Lipid metabolism.</text>
</comment>
<dbReference type="Proteomes" id="UP001642484">
    <property type="component" value="Unassembled WGS sequence"/>
</dbReference>
<dbReference type="Pfam" id="PF01467">
    <property type="entry name" value="CTP_transf_like"/>
    <property type="match status" value="2"/>
</dbReference>
<evidence type="ECO:0000256" key="10">
    <source>
        <dbReference type="ARBA" id="ARBA00024221"/>
    </source>
</evidence>
<evidence type="ECO:0000256" key="4">
    <source>
        <dbReference type="ARBA" id="ARBA00022679"/>
    </source>
</evidence>
<keyword evidence="4" id="KW-0808">Transferase</keyword>
<dbReference type="NCBIfam" id="TIGR00125">
    <property type="entry name" value="cyt_tran_rel"/>
    <property type="match status" value="2"/>
</dbReference>
<dbReference type="SUPFAM" id="SSF52374">
    <property type="entry name" value="Nucleotidylyl transferase"/>
    <property type="match status" value="2"/>
</dbReference>
<accession>A0ABP0KBA3</accession>
<feature type="domain" description="Cytidyltransferase-like" evidence="12">
    <location>
        <begin position="43"/>
        <end position="176"/>
    </location>
</feature>
<sequence>MALEELETEWVQVDDQLQFRWHRPPLETVQRQAEDPATVRIFLNGCFDLMHVGHFNALRQAKRLFYQLGFQKVVMVAGIHSDAAICQQKGPPMMSDEERIAVLAATKWVDELVTQLPYTKMSVKMADRLRVRYICHGDDMPICKGGEGMYSEAVAQKRFQVLKRTEGISTTQIIERIIRQQGWSKAEEVLSSALCTTQRLAQFAAPDGREAKQLSDSNRVVYVPGIFDLVHPGHVAVLSEAARQGDFLLVGLYSDETVRQHRGVAPILSLLERALAVLSLRWVDDVILGAPWSISPELLTSMNISAVVLGRAPGDPSTQDEERYRGARERGLLSEFESSFAISSAALKERLVSRSAELVQRNSKLLEKELNYISQKEYVPEGDARATAFGAVGGVAAPAVLPAEPPALLAHSASTEPEMLTQEEIGAAMLQAPTALIAAHLTLRDAVISAETALREVPLSGDTVAA</sequence>
<dbReference type="InterPro" id="IPR014729">
    <property type="entry name" value="Rossmann-like_a/b/a_fold"/>
</dbReference>
<keyword evidence="7" id="KW-0594">Phospholipid biosynthesis</keyword>
<dbReference type="InterPro" id="IPR044608">
    <property type="entry name" value="Ect1/PCYT2"/>
</dbReference>
<evidence type="ECO:0000256" key="9">
    <source>
        <dbReference type="ARBA" id="ARBA00024191"/>
    </source>
</evidence>
<evidence type="ECO:0000259" key="12">
    <source>
        <dbReference type="Pfam" id="PF01467"/>
    </source>
</evidence>
<gene>
    <name evidence="13" type="ORF">CCMP2556_LOCUS15485</name>
</gene>
<keyword evidence="6" id="KW-0443">Lipid metabolism</keyword>
<evidence type="ECO:0000256" key="5">
    <source>
        <dbReference type="ARBA" id="ARBA00022695"/>
    </source>
</evidence>
<protein>
    <recommendedName>
        <fullName evidence="10">ethanolamine-phosphate cytidylyltransferase</fullName>
        <ecNumber evidence="10">2.7.7.14</ecNumber>
    </recommendedName>
    <alternativeName>
        <fullName evidence="11">CTP:phosphoethanolamine cytidylyltransferase</fullName>
    </alternativeName>
</protein>
<dbReference type="EC" id="2.7.7.14" evidence="10"/>
<comment type="pathway">
    <text evidence="9">Phospholipid metabolism; phosphatidylethanolamine biosynthesis; phosphatidylethanolamine from ethanolamine: step 2/3.</text>
</comment>
<dbReference type="EMBL" id="CAXAMN010008114">
    <property type="protein sequence ID" value="CAK9024089.1"/>
    <property type="molecule type" value="Genomic_DNA"/>
</dbReference>